<sequence>MNIARKGVDLDTRCVVCNRLFEDGGHLFFRCKGAKARWRALDLEEVRVRLSVCSSPLEVLELIFALPGEARMKSIAFLWCWWRERNKVSHQDRRLSTNEIQFTVVRHCEEWKEQIAKKKADPVNKVQQWIPPGPEVIKINLDGAFMRNPNRGGWGAVGRNQAGEPVFAACGSIPSVSKALQAELMALINTIPIAEQFGLERVIFSTDCEALVQGMKSSELDLSWLGPLFKQARFLIRLAFPDSNIVYLPRACNRPADKLAALGVRCNTDYQVFGPSEIPPDVMAFIAKDLVIS</sequence>
<dbReference type="GO" id="GO:0003676">
    <property type="term" value="F:nucleic acid binding"/>
    <property type="evidence" value="ECO:0007669"/>
    <property type="project" value="InterPro"/>
</dbReference>
<dbReference type="InterPro" id="IPR002156">
    <property type="entry name" value="RNaseH_domain"/>
</dbReference>
<reference evidence="2" key="1">
    <citation type="submission" date="2023-07" db="EMBL/GenBank/DDBJ databases">
        <title>A chromosome-level genome assembly of Lolium multiflorum.</title>
        <authorList>
            <person name="Chen Y."/>
            <person name="Copetti D."/>
            <person name="Kolliker R."/>
            <person name="Studer B."/>
        </authorList>
    </citation>
    <scope>NUCLEOTIDE SEQUENCE</scope>
    <source>
        <strain evidence="2">02402/16</strain>
        <tissue evidence="2">Leaf</tissue>
    </source>
</reference>
<proteinExistence type="predicted"/>
<feature type="domain" description="RNase H type-1" evidence="1">
    <location>
        <begin position="140"/>
        <end position="261"/>
    </location>
</feature>
<dbReference type="InterPro" id="IPR044730">
    <property type="entry name" value="RNase_H-like_dom_plant"/>
</dbReference>
<organism evidence="2 3">
    <name type="scientific">Lolium multiflorum</name>
    <name type="common">Italian ryegrass</name>
    <name type="synonym">Lolium perenne subsp. multiflorum</name>
    <dbReference type="NCBI Taxonomy" id="4521"/>
    <lineage>
        <taxon>Eukaryota</taxon>
        <taxon>Viridiplantae</taxon>
        <taxon>Streptophyta</taxon>
        <taxon>Embryophyta</taxon>
        <taxon>Tracheophyta</taxon>
        <taxon>Spermatophyta</taxon>
        <taxon>Magnoliopsida</taxon>
        <taxon>Liliopsida</taxon>
        <taxon>Poales</taxon>
        <taxon>Poaceae</taxon>
        <taxon>BOP clade</taxon>
        <taxon>Pooideae</taxon>
        <taxon>Poodae</taxon>
        <taxon>Poeae</taxon>
        <taxon>Poeae Chloroplast Group 2 (Poeae type)</taxon>
        <taxon>Loliodinae</taxon>
        <taxon>Loliinae</taxon>
        <taxon>Lolium</taxon>
    </lineage>
</organism>
<evidence type="ECO:0000259" key="1">
    <source>
        <dbReference type="Pfam" id="PF13456"/>
    </source>
</evidence>
<dbReference type="AlphaFoldDB" id="A0AAD8VZ82"/>
<comment type="caution">
    <text evidence="2">The sequence shown here is derived from an EMBL/GenBank/DDBJ whole genome shotgun (WGS) entry which is preliminary data.</text>
</comment>
<dbReference type="SUPFAM" id="SSF53098">
    <property type="entry name" value="Ribonuclease H-like"/>
    <property type="match status" value="1"/>
</dbReference>
<dbReference type="PANTHER" id="PTHR47074">
    <property type="entry name" value="BNAC02G40300D PROTEIN"/>
    <property type="match status" value="1"/>
</dbReference>
<dbReference type="PANTHER" id="PTHR47074:SF11">
    <property type="entry name" value="REVERSE TRANSCRIPTASE-LIKE PROTEIN"/>
    <property type="match status" value="1"/>
</dbReference>
<dbReference type="GO" id="GO:0004523">
    <property type="term" value="F:RNA-DNA hybrid ribonuclease activity"/>
    <property type="evidence" value="ECO:0007669"/>
    <property type="project" value="InterPro"/>
</dbReference>
<evidence type="ECO:0000313" key="2">
    <source>
        <dbReference type="EMBL" id="KAK1627784.1"/>
    </source>
</evidence>
<accession>A0AAD8VZ82</accession>
<dbReference type="EMBL" id="JAUUTY010000005">
    <property type="protein sequence ID" value="KAK1627784.1"/>
    <property type="molecule type" value="Genomic_DNA"/>
</dbReference>
<keyword evidence="3" id="KW-1185">Reference proteome</keyword>
<dbReference type="InterPro" id="IPR012337">
    <property type="entry name" value="RNaseH-like_sf"/>
</dbReference>
<name>A0AAD8VZ82_LOLMU</name>
<dbReference type="CDD" id="cd06222">
    <property type="entry name" value="RNase_H_like"/>
    <property type="match status" value="1"/>
</dbReference>
<gene>
    <name evidence="2" type="ORF">QYE76_002099</name>
</gene>
<dbReference type="InterPro" id="IPR052929">
    <property type="entry name" value="RNase_H-like_EbsB-rel"/>
</dbReference>
<dbReference type="Gene3D" id="3.30.420.10">
    <property type="entry name" value="Ribonuclease H-like superfamily/Ribonuclease H"/>
    <property type="match status" value="1"/>
</dbReference>
<protein>
    <recommendedName>
        <fullName evidence="1">RNase H type-1 domain-containing protein</fullName>
    </recommendedName>
</protein>
<evidence type="ECO:0000313" key="3">
    <source>
        <dbReference type="Proteomes" id="UP001231189"/>
    </source>
</evidence>
<dbReference type="Pfam" id="PF13456">
    <property type="entry name" value="RVT_3"/>
    <property type="match status" value="1"/>
</dbReference>
<dbReference type="Proteomes" id="UP001231189">
    <property type="component" value="Unassembled WGS sequence"/>
</dbReference>
<dbReference type="InterPro" id="IPR036397">
    <property type="entry name" value="RNaseH_sf"/>
</dbReference>